<dbReference type="Proteomes" id="UP001295444">
    <property type="component" value="Unassembled WGS sequence"/>
</dbReference>
<feature type="non-terminal residue" evidence="1">
    <location>
        <position position="1"/>
    </location>
</feature>
<evidence type="ECO:0000313" key="1">
    <source>
        <dbReference type="EMBL" id="CAH2330616.1"/>
    </source>
</evidence>
<keyword evidence="2" id="KW-1185">Reference proteome</keyword>
<dbReference type="AlphaFoldDB" id="A0AAD1TQI8"/>
<protein>
    <submittedName>
        <fullName evidence="1">Uncharacterized protein</fullName>
    </submittedName>
</protein>
<accession>A0AAD1TQI8</accession>
<evidence type="ECO:0000313" key="2">
    <source>
        <dbReference type="Proteomes" id="UP001295444"/>
    </source>
</evidence>
<organism evidence="1 2">
    <name type="scientific">Pelobates cultripes</name>
    <name type="common">Western spadefoot toad</name>
    <dbReference type="NCBI Taxonomy" id="61616"/>
    <lineage>
        <taxon>Eukaryota</taxon>
        <taxon>Metazoa</taxon>
        <taxon>Chordata</taxon>
        <taxon>Craniata</taxon>
        <taxon>Vertebrata</taxon>
        <taxon>Euteleostomi</taxon>
        <taxon>Amphibia</taxon>
        <taxon>Batrachia</taxon>
        <taxon>Anura</taxon>
        <taxon>Pelobatoidea</taxon>
        <taxon>Pelobatidae</taxon>
        <taxon>Pelobates</taxon>
    </lineage>
</organism>
<reference evidence="1" key="1">
    <citation type="submission" date="2022-03" db="EMBL/GenBank/DDBJ databases">
        <authorList>
            <person name="Alioto T."/>
            <person name="Alioto T."/>
            <person name="Gomez Garrido J."/>
        </authorList>
    </citation>
    <scope>NUCLEOTIDE SEQUENCE</scope>
</reference>
<gene>
    <name evidence="1" type="ORF">PECUL_23A007470</name>
</gene>
<comment type="caution">
    <text evidence="1">The sequence shown here is derived from an EMBL/GenBank/DDBJ whole genome shotgun (WGS) entry which is preliminary data.</text>
</comment>
<proteinExistence type="predicted"/>
<sequence>CGTHSSIGGNESPDFAPRNQIIPGKMALHHSTLIARDGPRDALPSNRTMHALGTYDSYGCRISKLQSVPPWP</sequence>
<name>A0AAD1TQI8_PELCU</name>
<dbReference type="EMBL" id="CAKOES020000826">
    <property type="protein sequence ID" value="CAH2330616.1"/>
    <property type="molecule type" value="Genomic_DNA"/>
</dbReference>